<proteinExistence type="predicted"/>
<keyword evidence="1" id="KW-0812">Transmembrane</keyword>
<accession>A0A6J2XYN6</accession>
<keyword evidence="1" id="KW-0472">Membrane</keyword>
<keyword evidence="1" id="KW-1133">Transmembrane helix</keyword>
<feature type="transmembrane region" description="Helical" evidence="1">
    <location>
        <begin position="16"/>
        <end position="36"/>
    </location>
</feature>
<evidence type="ECO:0000256" key="1">
    <source>
        <dbReference type="SAM" id="Phobius"/>
    </source>
</evidence>
<dbReference type="InParanoid" id="A0A6J2XYN6"/>
<dbReference type="Proteomes" id="UP000504635">
    <property type="component" value="Unplaced"/>
</dbReference>
<protein>
    <submittedName>
        <fullName evidence="3">Uncharacterized protein LOC115882324</fullName>
    </submittedName>
</protein>
<name>A0A6J2XYN6_SITOR</name>
<organism evidence="2 3">
    <name type="scientific">Sitophilus oryzae</name>
    <name type="common">Rice weevil</name>
    <name type="synonym">Curculio oryzae</name>
    <dbReference type="NCBI Taxonomy" id="7048"/>
    <lineage>
        <taxon>Eukaryota</taxon>
        <taxon>Metazoa</taxon>
        <taxon>Ecdysozoa</taxon>
        <taxon>Arthropoda</taxon>
        <taxon>Hexapoda</taxon>
        <taxon>Insecta</taxon>
        <taxon>Pterygota</taxon>
        <taxon>Neoptera</taxon>
        <taxon>Endopterygota</taxon>
        <taxon>Coleoptera</taxon>
        <taxon>Polyphaga</taxon>
        <taxon>Cucujiformia</taxon>
        <taxon>Curculionidae</taxon>
        <taxon>Dryophthorinae</taxon>
        <taxon>Sitophilus</taxon>
    </lineage>
</organism>
<dbReference type="KEGG" id="soy:115882324"/>
<evidence type="ECO:0000313" key="2">
    <source>
        <dbReference type="Proteomes" id="UP000504635"/>
    </source>
</evidence>
<dbReference type="RefSeq" id="XP_030756186.1">
    <property type="nucleotide sequence ID" value="XM_030900326.1"/>
</dbReference>
<dbReference type="AlphaFoldDB" id="A0A6J2XYN6"/>
<gene>
    <name evidence="3" type="primary">LOC115882324</name>
</gene>
<evidence type="ECO:0000313" key="3">
    <source>
        <dbReference type="RefSeq" id="XP_030756186.1"/>
    </source>
</evidence>
<reference evidence="3" key="1">
    <citation type="submission" date="2025-08" db="UniProtKB">
        <authorList>
            <consortium name="RefSeq"/>
        </authorList>
    </citation>
    <scope>IDENTIFICATION</scope>
    <source>
        <tissue evidence="3">Gonads</tissue>
    </source>
</reference>
<keyword evidence="2" id="KW-1185">Reference proteome</keyword>
<sequence length="165" mass="18418">MIYDREKKTFCGKNSVAWLSIALASFVVILCIGAFIQAVMEAHSSNAEDMKKNSIRRKDVMNTDRATPNYQLISTPLSVSHGFMSTLTALTQKTSKINKEKDTKKTFTVGPFEVLGSGNRAGIIVGFVNVRSKVLVTDRTICYIHIEKIQRTVHCICCTSTFDFK</sequence>
<dbReference type="GeneID" id="115882324"/>